<evidence type="ECO:0000313" key="2">
    <source>
        <dbReference type="Proteomes" id="UP001501508"/>
    </source>
</evidence>
<comment type="caution">
    <text evidence="1">The sequence shown here is derived from an EMBL/GenBank/DDBJ whole genome shotgun (WGS) entry which is preliminary data.</text>
</comment>
<name>A0ABP8LUJ3_9BACT</name>
<protein>
    <submittedName>
        <fullName evidence="1">Uncharacterized protein</fullName>
    </submittedName>
</protein>
<proteinExistence type="predicted"/>
<dbReference type="RefSeq" id="WP_345027895.1">
    <property type="nucleotide sequence ID" value="NZ_BAABEY010000018.1"/>
</dbReference>
<dbReference type="EMBL" id="BAABEY010000018">
    <property type="protein sequence ID" value="GAA4437323.1"/>
    <property type="molecule type" value="Genomic_DNA"/>
</dbReference>
<accession>A0ABP8LUJ3</accession>
<evidence type="ECO:0000313" key="1">
    <source>
        <dbReference type="EMBL" id="GAA4437323.1"/>
    </source>
</evidence>
<keyword evidence="2" id="KW-1185">Reference proteome</keyword>
<dbReference type="Proteomes" id="UP001501508">
    <property type="component" value="Unassembled WGS sequence"/>
</dbReference>
<sequence>MNTPLDEQRELVVAKFFNQYLEPFFVRELRETPRTCHLAKSMLLFAALDFYGKIYRTGLEGFPKKKNGERDYNSFNNSEKNYIYFVKNFFPIEQSCKGIILYRVFRCGIMHQIVPKGAGVSFIESCNEMFINQSLSNGQNIPVLNLYVLEKIVVESIYLFRSFLLKDKSDDFVNQISNELIYKYDGFGDFEKLNGAIRSTPELNNSIVDKCNNNEDIF</sequence>
<gene>
    <name evidence="1" type="ORF">GCM10023091_16370</name>
</gene>
<reference evidence="2" key="1">
    <citation type="journal article" date="2019" name="Int. J. Syst. Evol. Microbiol.">
        <title>The Global Catalogue of Microorganisms (GCM) 10K type strain sequencing project: providing services to taxonomists for standard genome sequencing and annotation.</title>
        <authorList>
            <consortium name="The Broad Institute Genomics Platform"/>
            <consortium name="The Broad Institute Genome Sequencing Center for Infectious Disease"/>
            <person name="Wu L."/>
            <person name="Ma J."/>
        </authorList>
    </citation>
    <scope>NUCLEOTIDE SEQUENCE [LARGE SCALE GENOMIC DNA]</scope>
    <source>
        <strain evidence="2">JCM 31920</strain>
    </source>
</reference>
<organism evidence="1 2">
    <name type="scientific">Ravibacter arvi</name>
    <dbReference type="NCBI Taxonomy" id="2051041"/>
    <lineage>
        <taxon>Bacteria</taxon>
        <taxon>Pseudomonadati</taxon>
        <taxon>Bacteroidota</taxon>
        <taxon>Cytophagia</taxon>
        <taxon>Cytophagales</taxon>
        <taxon>Spirosomataceae</taxon>
        <taxon>Ravibacter</taxon>
    </lineage>
</organism>